<evidence type="ECO:0000256" key="1">
    <source>
        <dbReference type="SAM" id="MobiDB-lite"/>
    </source>
</evidence>
<feature type="region of interest" description="Disordered" evidence="1">
    <location>
        <begin position="70"/>
        <end position="104"/>
    </location>
</feature>
<gene>
    <name evidence="2" type="ORF">SSLN_LOCUS2503</name>
</gene>
<accession>A0A183SE55</accession>
<sequence>MITCNQFDPFPINSGEVYADLRPGPNTKKPSIETKIPISTTSTSRRPEANAGPVPAPFCSTNCTPITLPLTDQKFPRADDSQKSRTSGSHCKGKEAKVELKNKL</sequence>
<feature type="compositionally biased region" description="Basic and acidic residues" evidence="1">
    <location>
        <begin position="92"/>
        <end position="104"/>
    </location>
</feature>
<dbReference type="AlphaFoldDB" id="A0A183SE55"/>
<evidence type="ECO:0000313" key="2">
    <source>
        <dbReference type="EMBL" id="VDL88888.1"/>
    </source>
</evidence>
<proteinExistence type="predicted"/>
<protein>
    <submittedName>
        <fullName evidence="2 4">Uncharacterized protein</fullName>
    </submittedName>
</protein>
<organism evidence="4">
    <name type="scientific">Schistocephalus solidus</name>
    <name type="common">Tapeworm</name>
    <dbReference type="NCBI Taxonomy" id="70667"/>
    <lineage>
        <taxon>Eukaryota</taxon>
        <taxon>Metazoa</taxon>
        <taxon>Spiralia</taxon>
        <taxon>Lophotrochozoa</taxon>
        <taxon>Platyhelminthes</taxon>
        <taxon>Cestoda</taxon>
        <taxon>Eucestoda</taxon>
        <taxon>Diphyllobothriidea</taxon>
        <taxon>Diphyllobothriidae</taxon>
        <taxon>Schistocephalus</taxon>
    </lineage>
</organism>
<feature type="compositionally biased region" description="Basic and acidic residues" evidence="1">
    <location>
        <begin position="74"/>
        <end position="83"/>
    </location>
</feature>
<evidence type="ECO:0000313" key="3">
    <source>
        <dbReference type="Proteomes" id="UP000275846"/>
    </source>
</evidence>
<dbReference type="Proteomes" id="UP000275846">
    <property type="component" value="Unassembled WGS sequence"/>
</dbReference>
<name>A0A183SE55_SCHSO</name>
<dbReference type="WBParaSite" id="SSLN_0000259001-mRNA-1">
    <property type="protein sequence ID" value="SSLN_0000259001-mRNA-1"/>
    <property type="gene ID" value="SSLN_0000259001"/>
</dbReference>
<dbReference type="EMBL" id="UYSU01032269">
    <property type="protein sequence ID" value="VDL88888.1"/>
    <property type="molecule type" value="Genomic_DNA"/>
</dbReference>
<evidence type="ECO:0000313" key="4">
    <source>
        <dbReference type="WBParaSite" id="SSLN_0000259001-mRNA-1"/>
    </source>
</evidence>
<reference evidence="2 3" key="2">
    <citation type="submission" date="2018-11" db="EMBL/GenBank/DDBJ databases">
        <authorList>
            <consortium name="Pathogen Informatics"/>
        </authorList>
    </citation>
    <scope>NUCLEOTIDE SEQUENCE [LARGE SCALE GENOMIC DNA]</scope>
    <source>
        <strain evidence="2 3">NST_G2</strain>
    </source>
</reference>
<reference evidence="4" key="1">
    <citation type="submission" date="2016-06" db="UniProtKB">
        <authorList>
            <consortium name="WormBaseParasite"/>
        </authorList>
    </citation>
    <scope>IDENTIFICATION</scope>
</reference>
<keyword evidence="3" id="KW-1185">Reference proteome</keyword>
<feature type="region of interest" description="Disordered" evidence="1">
    <location>
        <begin position="22"/>
        <end position="56"/>
    </location>
</feature>